<evidence type="ECO:0000313" key="4">
    <source>
        <dbReference type="Proteomes" id="UP001190700"/>
    </source>
</evidence>
<dbReference type="PROSITE" id="PS00018">
    <property type="entry name" value="EF_HAND_1"/>
    <property type="match status" value="1"/>
</dbReference>
<dbReference type="Proteomes" id="UP001190700">
    <property type="component" value="Unassembled WGS sequence"/>
</dbReference>
<keyword evidence="4" id="KW-1185">Reference proteome</keyword>
<dbReference type="AlphaFoldDB" id="A0AAE0FFX8"/>
<evidence type="ECO:0008006" key="5">
    <source>
        <dbReference type="Google" id="ProtNLM"/>
    </source>
</evidence>
<evidence type="ECO:0000313" key="3">
    <source>
        <dbReference type="EMBL" id="KAK3258673.1"/>
    </source>
</evidence>
<sequence>MIVMLGFSGQITTIIARNMLGSKSVLYKSVISERLDALSIYGRFASQAITASLCYDIFDGNGSGRLSKPEIYEQLSKLFHRSMSKTQMATLVEFVMYMAEITHIPKLARGQSEEEEEEEMDLDNNSEDEEDAAELLQQETSAGRKMSILPVQKRTRNGTKSHVTRNQWVSVFTGPPCSLQQCINVIDRKSEQGHFVPKEEDMASYEVMEVALKQSRRARRKSSIFRVPMPKDKSMTLSSFHDDSTPLNSQVLVELQETRKEIRALRSKISLLENHVQNQNIEKHKDDRIHVNGNLPTPPSTSIWGSISLSTHAKNMFDDLPISPAFNKDANYSCDEEDGGLASNRAMHDEQVGF</sequence>
<feature type="coiled-coil region" evidence="1">
    <location>
        <begin position="248"/>
        <end position="282"/>
    </location>
</feature>
<dbReference type="InterPro" id="IPR018247">
    <property type="entry name" value="EF_Hand_1_Ca_BS"/>
</dbReference>
<evidence type="ECO:0000256" key="1">
    <source>
        <dbReference type="SAM" id="Coils"/>
    </source>
</evidence>
<keyword evidence="1" id="KW-0175">Coiled coil</keyword>
<gene>
    <name evidence="3" type="ORF">CYMTET_32286</name>
</gene>
<protein>
    <recommendedName>
        <fullName evidence="5">EF-hand domain-containing protein</fullName>
    </recommendedName>
</protein>
<proteinExistence type="predicted"/>
<feature type="compositionally biased region" description="Acidic residues" evidence="2">
    <location>
        <begin position="113"/>
        <end position="133"/>
    </location>
</feature>
<dbReference type="EMBL" id="LGRX02019353">
    <property type="protein sequence ID" value="KAK3258673.1"/>
    <property type="molecule type" value="Genomic_DNA"/>
</dbReference>
<reference evidence="3 4" key="1">
    <citation type="journal article" date="2015" name="Genome Biol. Evol.">
        <title>Comparative Genomics of a Bacterivorous Green Alga Reveals Evolutionary Causalities and Consequences of Phago-Mixotrophic Mode of Nutrition.</title>
        <authorList>
            <person name="Burns J.A."/>
            <person name="Paasch A."/>
            <person name="Narechania A."/>
            <person name="Kim E."/>
        </authorList>
    </citation>
    <scope>NUCLEOTIDE SEQUENCE [LARGE SCALE GENOMIC DNA]</scope>
    <source>
        <strain evidence="3 4">PLY_AMNH</strain>
    </source>
</reference>
<evidence type="ECO:0000256" key="2">
    <source>
        <dbReference type="SAM" id="MobiDB-lite"/>
    </source>
</evidence>
<organism evidence="3 4">
    <name type="scientific">Cymbomonas tetramitiformis</name>
    <dbReference type="NCBI Taxonomy" id="36881"/>
    <lineage>
        <taxon>Eukaryota</taxon>
        <taxon>Viridiplantae</taxon>
        <taxon>Chlorophyta</taxon>
        <taxon>Pyramimonadophyceae</taxon>
        <taxon>Pyramimonadales</taxon>
        <taxon>Pyramimonadaceae</taxon>
        <taxon>Cymbomonas</taxon>
    </lineage>
</organism>
<accession>A0AAE0FFX8</accession>
<feature type="region of interest" description="Disordered" evidence="2">
    <location>
        <begin position="107"/>
        <end position="133"/>
    </location>
</feature>
<comment type="caution">
    <text evidence="3">The sequence shown here is derived from an EMBL/GenBank/DDBJ whole genome shotgun (WGS) entry which is preliminary data.</text>
</comment>
<name>A0AAE0FFX8_9CHLO</name>